<proteinExistence type="predicted"/>
<accession>A0AAV7J2E8</accession>
<reference evidence="2 3" key="1">
    <citation type="journal article" date="2021" name="J. Hered.">
        <title>A chromosome-level genome assembly of the parasitoid wasp, Cotesia glomerata (Hymenoptera: Braconidae).</title>
        <authorList>
            <person name="Pinto B.J."/>
            <person name="Weis J.J."/>
            <person name="Gamble T."/>
            <person name="Ode P.J."/>
            <person name="Paul R."/>
            <person name="Zaspel J.M."/>
        </authorList>
    </citation>
    <scope>NUCLEOTIDE SEQUENCE [LARGE SCALE GENOMIC DNA]</scope>
    <source>
        <strain evidence="2">CgM1</strain>
    </source>
</reference>
<evidence type="ECO:0000313" key="3">
    <source>
        <dbReference type="Proteomes" id="UP000826195"/>
    </source>
</evidence>
<feature type="compositionally biased region" description="Basic and acidic residues" evidence="1">
    <location>
        <begin position="1"/>
        <end position="19"/>
    </location>
</feature>
<dbReference type="Proteomes" id="UP000826195">
    <property type="component" value="Unassembled WGS sequence"/>
</dbReference>
<feature type="region of interest" description="Disordered" evidence="1">
    <location>
        <begin position="1"/>
        <end position="34"/>
    </location>
</feature>
<dbReference type="EMBL" id="JAHXZJ010000002">
    <property type="protein sequence ID" value="KAH0564020.1"/>
    <property type="molecule type" value="Genomic_DNA"/>
</dbReference>
<name>A0AAV7J2E8_COTGL</name>
<protein>
    <submittedName>
        <fullName evidence="2">Uncharacterized protein</fullName>
    </submittedName>
</protein>
<dbReference type="AlphaFoldDB" id="A0AAV7J2E8"/>
<gene>
    <name evidence="2" type="ORF">KQX54_008725</name>
</gene>
<evidence type="ECO:0000313" key="2">
    <source>
        <dbReference type="EMBL" id="KAH0564020.1"/>
    </source>
</evidence>
<evidence type="ECO:0000256" key="1">
    <source>
        <dbReference type="SAM" id="MobiDB-lite"/>
    </source>
</evidence>
<sequence>MHLKKTFEAEVSDEDHMSDSDDNEYFPSNEAAASDCDDTADEIALNEDDEESDVAAKGLGMKAKNGTRWAVTPSSEDEVSFITWLLDVLGIILILIFDPEYIDRFCSPFGCL</sequence>
<organism evidence="2 3">
    <name type="scientific">Cotesia glomerata</name>
    <name type="common">Lepidopteran parasitic wasp</name>
    <name type="synonym">Apanteles glomeratus</name>
    <dbReference type="NCBI Taxonomy" id="32391"/>
    <lineage>
        <taxon>Eukaryota</taxon>
        <taxon>Metazoa</taxon>
        <taxon>Ecdysozoa</taxon>
        <taxon>Arthropoda</taxon>
        <taxon>Hexapoda</taxon>
        <taxon>Insecta</taxon>
        <taxon>Pterygota</taxon>
        <taxon>Neoptera</taxon>
        <taxon>Endopterygota</taxon>
        <taxon>Hymenoptera</taxon>
        <taxon>Apocrita</taxon>
        <taxon>Ichneumonoidea</taxon>
        <taxon>Braconidae</taxon>
        <taxon>Microgastrinae</taxon>
        <taxon>Cotesia</taxon>
    </lineage>
</organism>
<keyword evidence="3" id="KW-1185">Reference proteome</keyword>
<comment type="caution">
    <text evidence="2">The sequence shown here is derived from an EMBL/GenBank/DDBJ whole genome shotgun (WGS) entry which is preliminary data.</text>
</comment>